<protein>
    <recommendedName>
        <fullName evidence="3">Reverse transcriptase</fullName>
    </recommendedName>
</protein>
<evidence type="ECO:0000313" key="1">
    <source>
        <dbReference type="EMBL" id="GFY30688.1"/>
    </source>
</evidence>
<organism evidence="1 2">
    <name type="scientific">Trichonephila clavipes</name>
    <name type="common">Golden silk orbweaver</name>
    <name type="synonym">Nephila clavipes</name>
    <dbReference type="NCBI Taxonomy" id="2585209"/>
    <lineage>
        <taxon>Eukaryota</taxon>
        <taxon>Metazoa</taxon>
        <taxon>Ecdysozoa</taxon>
        <taxon>Arthropoda</taxon>
        <taxon>Chelicerata</taxon>
        <taxon>Arachnida</taxon>
        <taxon>Araneae</taxon>
        <taxon>Araneomorphae</taxon>
        <taxon>Entelegynae</taxon>
        <taxon>Araneoidea</taxon>
        <taxon>Nephilidae</taxon>
        <taxon>Trichonephila</taxon>
    </lineage>
</organism>
<keyword evidence="2" id="KW-1185">Reference proteome</keyword>
<comment type="caution">
    <text evidence="1">The sequence shown here is derived from an EMBL/GenBank/DDBJ whole genome shotgun (WGS) entry which is preliminary data.</text>
</comment>
<proteinExistence type="predicted"/>
<gene>
    <name evidence="1" type="primary">AVEN_128933_1</name>
    <name evidence="1" type="ORF">TNCV_3118481</name>
</gene>
<evidence type="ECO:0000313" key="2">
    <source>
        <dbReference type="Proteomes" id="UP000887159"/>
    </source>
</evidence>
<accession>A0A8X6W9B9</accession>
<name>A0A8X6W9B9_TRICX</name>
<dbReference type="Proteomes" id="UP000887159">
    <property type="component" value="Unassembled WGS sequence"/>
</dbReference>
<reference evidence="1" key="1">
    <citation type="submission" date="2020-08" db="EMBL/GenBank/DDBJ databases">
        <title>Multicomponent nature underlies the extraordinary mechanical properties of spider dragline silk.</title>
        <authorList>
            <person name="Kono N."/>
            <person name="Nakamura H."/>
            <person name="Mori M."/>
            <person name="Yoshida Y."/>
            <person name="Ohtoshi R."/>
            <person name="Malay A.D."/>
            <person name="Moran D.A.P."/>
            <person name="Tomita M."/>
            <person name="Numata K."/>
            <person name="Arakawa K."/>
        </authorList>
    </citation>
    <scope>NUCLEOTIDE SEQUENCE</scope>
</reference>
<dbReference type="EMBL" id="BMAU01021394">
    <property type="protein sequence ID" value="GFY30688.1"/>
    <property type="molecule type" value="Genomic_DNA"/>
</dbReference>
<dbReference type="Gene3D" id="3.10.10.10">
    <property type="entry name" value="HIV Type 1 Reverse Transcriptase, subunit A, domain 1"/>
    <property type="match status" value="1"/>
</dbReference>
<evidence type="ECO:0008006" key="3">
    <source>
        <dbReference type="Google" id="ProtNLM"/>
    </source>
</evidence>
<sequence>MLKSALKDEWEKISAEETTKLINSIPKRLQEVLERRVIQPGIKDSGLQERLLRENNLNVEKAIEIVRAAKASREQIRNMKYDAATINFVGRIKTSLKPNTTGKSVDENTSLESVQRSGKFVPSARRKPILLLNVSRVQRTFIKMNVSEDKLVYVDFVNENETKWAMKNSTDSNFMNVEMDNAVPVIHPPRRIPLALQPKLKSTLDRLEKEGIVSKVNKPTDWVQSLVIVENPLKFKIMLRP</sequence>
<dbReference type="AlphaFoldDB" id="A0A8X6W9B9"/>